<dbReference type="AlphaFoldDB" id="A0A0K2TWR6"/>
<evidence type="ECO:0000313" key="1">
    <source>
        <dbReference type="EMBL" id="CDW30290.1"/>
    </source>
</evidence>
<protein>
    <submittedName>
        <fullName evidence="1">Uncharacterized protein</fullName>
    </submittedName>
</protein>
<organism evidence="1">
    <name type="scientific">Lepeophtheirus salmonis</name>
    <name type="common">Salmon louse</name>
    <name type="synonym">Caligus salmonis</name>
    <dbReference type="NCBI Taxonomy" id="72036"/>
    <lineage>
        <taxon>Eukaryota</taxon>
        <taxon>Metazoa</taxon>
        <taxon>Ecdysozoa</taxon>
        <taxon>Arthropoda</taxon>
        <taxon>Crustacea</taxon>
        <taxon>Multicrustacea</taxon>
        <taxon>Hexanauplia</taxon>
        <taxon>Copepoda</taxon>
        <taxon>Siphonostomatoida</taxon>
        <taxon>Caligidae</taxon>
        <taxon>Lepeophtheirus</taxon>
    </lineage>
</organism>
<proteinExistence type="predicted"/>
<name>A0A0K2TWR6_LEPSM</name>
<reference evidence="1" key="1">
    <citation type="submission" date="2014-05" db="EMBL/GenBank/DDBJ databases">
        <authorList>
            <person name="Chronopoulou M."/>
        </authorList>
    </citation>
    <scope>NUCLEOTIDE SEQUENCE</scope>
    <source>
        <tissue evidence="1">Whole organism</tissue>
    </source>
</reference>
<sequence length="23" mass="2593">MLLGTLALRPFCLKDISPKYISI</sequence>
<accession>A0A0K2TWR6</accession>
<dbReference type="EMBL" id="HACA01012929">
    <property type="protein sequence ID" value="CDW30290.1"/>
    <property type="molecule type" value="Transcribed_RNA"/>
</dbReference>